<protein>
    <submittedName>
        <fullName evidence="1">Uncharacterized protein</fullName>
    </submittedName>
</protein>
<reference evidence="1" key="2">
    <citation type="submission" date="2023-05" db="EMBL/GenBank/DDBJ databases">
        <authorList>
            <person name="Schelkunov M.I."/>
        </authorList>
    </citation>
    <scope>NUCLEOTIDE SEQUENCE</scope>
    <source>
        <strain evidence="1">Hsosn_3</strain>
        <tissue evidence="1">Leaf</tissue>
    </source>
</reference>
<dbReference type="AlphaFoldDB" id="A0AAD8I2T1"/>
<evidence type="ECO:0000313" key="1">
    <source>
        <dbReference type="EMBL" id="KAK1376828.1"/>
    </source>
</evidence>
<organism evidence="1 2">
    <name type="scientific">Heracleum sosnowskyi</name>
    <dbReference type="NCBI Taxonomy" id="360622"/>
    <lineage>
        <taxon>Eukaryota</taxon>
        <taxon>Viridiplantae</taxon>
        <taxon>Streptophyta</taxon>
        <taxon>Embryophyta</taxon>
        <taxon>Tracheophyta</taxon>
        <taxon>Spermatophyta</taxon>
        <taxon>Magnoliopsida</taxon>
        <taxon>eudicotyledons</taxon>
        <taxon>Gunneridae</taxon>
        <taxon>Pentapetalae</taxon>
        <taxon>asterids</taxon>
        <taxon>campanulids</taxon>
        <taxon>Apiales</taxon>
        <taxon>Apiaceae</taxon>
        <taxon>Apioideae</taxon>
        <taxon>apioid superclade</taxon>
        <taxon>Tordylieae</taxon>
        <taxon>Tordyliinae</taxon>
        <taxon>Heracleum</taxon>
    </lineage>
</organism>
<accession>A0AAD8I2T1</accession>
<sequence length="120" mass="14119">MDKLVNFFKAVVDIMGEWLTSMFQRFGGDKKEEIVYDKITMMDEIQKAVFYNRSLSQQFHNPPSNQVRKRRCQRCRSCRHETSRDPSGFKKLVNKLLKPLKKIKVQTRNSSTPALCCIPF</sequence>
<evidence type="ECO:0000313" key="2">
    <source>
        <dbReference type="Proteomes" id="UP001237642"/>
    </source>
</evidence>
<dbReference type="Proteomes" id="UP001237642">
    <property type="component" value="Unassembled WGS sequence"/>
</dbReference>
<comment type="caution">
    <text evidence="1">The sequence shown here is derived from an EMBL/GenBank/DDBJ whole genome shotgun (WGS) entry which is preliminary data.</text>
</comment>
<name>A0AAD8I2T1_9APIA</name>
<dbReference type="EMBL" id="JAUIZM010000007">
    <property type="protein sequence ID" value="KAK1376828.1"/>
    <property type="molecule type" value="Genomic_DNA"/>
</dbReference>
<proteinExistence type="predicted"/>
<gene>
    <name evidence="1" type="ORF">POM88_033021</name>
</gene>
<keyword evidence="2" id="KW-1185">Reference proteome</keyword>
<reference evidence="1" key="1">
    <citation type="submission" date="2023-02" db="EMBL/GenBank/DDBJ databases">
        <title>Genome of toxic invasive species Heracleum sosnowskyi carries increased number of genes despite the absence of recent whole-genome duplications.</title>
        <authorList>
            <person name="Schelkunov M."/>
            <person name="Shtratnikova V."/>
            <person name="Makarenko M."/>
            <person name="Klepikova A."/>
            <person name="Omelchenko D."/>
            <person name="Novikova G."/>
            <person name="Obukhova E."/>
            <person name="Bogdanov V."/>
            <person name="Penin A."/>
            <person name="Logacheva M."/>
        </authorList>
    </citation>
    <scope>NUCLEOTIDE SEQUENCE</scope>
    <source>
        <strain evidence="1">Hsosn_3</strain>
        <tissue evidence="1">Leaf</tissue>
    </source>
</reference>